<sequence length="336" mass="36887">MIEVNNPCTEEQNVPAVNYRKLVLLAGFASVATAISLILMKAAVWFFSGSSTILASLTDSLIDCCASFINLLALRFALTPADKDHRFGHYKAEALAALTQAAFISGSSILLIVHGFERLQHPEVIGYIDAAIIVTTLSLLITVCLVSFQSYVYKKTSSEAINADRYHYLSDILLNVGVVASLILSRFNFAWADGLFTVILGFYILHSAYHIGKTAIATLLDKSMPPAENAKLMALILGIDGVLSLHDLKTRQAGPHTFIQCHIVLDGNMPLTKAHKIASEAENAIKIRYPDSDITIHMEPDTDDTYKDVEFMDEASCPISPERYNQIKDKNGETNC</sequence>
<evidence type="ECO:0000256" key="6">
    <source>
        <dbReference type="ARBA" id="ARBA00022692"/>
    </source>
</evidence>
<dbReference type="Pfam" id="PF16916">
    <property type="entry name" value="ZT_dimer"/>
    <property type="match status" value="1"/>
</dbReference>
<feature type="transmembrane region" description="Helical" evidence="10">
    <location>
        <begin position="53"/>
        <end position="73"/>
    </location>
</feature>
<dbReference type="PANTHER" id="PTHR43840">
    <property type="entry name" value="MITOCHONDRIAL METAL TRANSPORTER 1-RELATED"/>
    <property type="match status" value="1"/>
</dbReference>
<evidence type="ECO:0000256" key="4">
    <source>
        <dbReference type="ARBA" id="ARBA00022475"/>
    </source>
</evidence>
<keyword evidence="3" id="KW-0813">Transport</keyword>
<dbReference type="RefSeq" id="WP_009143547.1">
    <property type="nucleotide sequence ID" value="NZ_GL831010.1"/>
</dbReference>
<keyword evidence="9 10" id="KW-0472">Membrane</keyword>
<dbReference type="GO" id="GO:0015093">
    <property type="term" value="F:ferrous iron transmembrane transporter activity"/>
    <property type="evidence" value="ECO:0007669"/>
    <property type="project" value="TreeGrafter"/>
</dbReference>
<feature type="domain" description="Cation efflux protein cytoplasmic" evidence="12">
    <location>
        <begin position="225"/>
        <end position="300"/>
    </location>
</feature>
<accession>E8LKV9</accession>
<evidence type="ECO:0000313" key="13">
    <source>
        <dbReference type="EMBL" id="EFY06838.1"/>
    </source>
</evidence>
<feature type="transmembrane region" description="Helical" evidence="10">
    <location>
        <begin position="94"/>
        <end position="113"/>
    </location>
</feature>
<evidence type="ECO:0000256" key="8">
    <source>
        <dbReference type="ARBA" id="ARBA00022989"/>
    </source>
</evidence>
<dbReference type="NCBIfam" id="TIGR01297">
    <property type="entry name" value="CDF"/>
    <property type="match status" value="1"/>
</dbReference>
<dbReference type="GO" id="GO:0015086">
    <property type="term" value="F:cadmium ion transmembrane transporter activity"/>
    <property type="evidence" value="ECO:0007669"/>
    <property type="project" value="TreeGrafter"/>
</dbReference>
<dbReference type="eggNOG" id="COG0053">
    <property type="taxonomic scope" value="Bacteria"/>
</dbReference>
<keyword evidence="14" id="KW-1185">Reference proteome</keyword>
<evidence type="ECO:0000259" key="12">
    <source>
        <dbReference type="Pfam" id="PF16916"/>
    </source>
</evidence>
<dbReference type="Gene3D" id="3.30.70.1350">
    <property type="entry name" value="Cation efflux protein, cytoplasmic domain"/>
    <property type="match status" value="1"/>
</dbReference>
<dbReference type="EMBL" id="AEVO01000076">
    <property type="protein sequence ID" value="EFY06838.1"/>
    <property type="molecule type" value="Genomic_DNA"/>
</dbReference>
<feature type="domain" description="Cation efflux protein transmembrane" evidence="11">
    <location>
        <begin position="28"/>
        <end position="220"/>
    </location>
</feature>
<comment type="similarity">
    <text evidence="2">Belongs to the cation diffusion facilitator (CDF) transporter (TC 2.A.4) family. FieF subfamily.</text>
</comment>
<keyword evidence="5" id="KW-0408">Iron</keyword>
<keyword evidence="7" id="KW-0862">Zinc</keyword>
<dbReference type="GO" id="GO:0015341">
    <property type="term" value="F:zinc efflux antiporter activity"/>
    <property type="evidence" value="ECO:0007669"/>
    <property type="project" value="TreeGrafter"/>
</dbReference>
<dbReference type="Pfam" id="PF01545">
    <property type="entry name" value="Cation_efflux"/>
    <property type="match status" value="1"/>
</dbReference>
<dbReference type="InterPro" id="IPR027470">
    <property type="entry name" value="Cation_efflux_CTD"/>
</dbReference>
<organism evidence="13 14">
    <name type="scientific">Succinatimonas hippei (strain DSM 22608 / JCM 16073 / KCTC 15190 / YIT 12066)</name>
    <dbReference type="NCBI Taxonomy" id="762983"/>
    <lineage>
        <taxon>Bacteria</taxon>
        <taxon>Pseudomonadati</taxon>
        <taxon>Pseudomonadota</taxon>
        <taxon>Gammaproteobacteria</taxon>
        <taxon>Aeromonadales</taxon>
        <taxon>Succinivibrionaceae</taxon>
        <taxon>Succinatimonas</taxon>
    </lineage>
</organism>
<keyword evidence="4" id="KW-1003">Cell membrane</keyword>
<keyword evidence="6 10" id="KW-0812">Transmembrane</keyword>
<dbReference type="Proteomes" id="UP000018458">
    <property type="component" value="Unassembled WGS sequence"/>
</dbReference>
<feature type="transmembrane region" description="Helical" evidence="10">
    <location>
        <begin position="22"/>
        <end position="47"/>
    </location>
</feature>
<comment type="caution">
    <text evidence="13">The sequence shown here is derived from an EMBL/GenBank/DDBJ whole genome shotgun (WGS) entry which is preliminary data.</text>
</comment>
<proteinExistence type="inferred from homology"/>
<dbReference type="Gene3D" id="1.20.1510.10">
    <property type="entry name" value="Cation efflux protein transmembrane domain"/>
    <property type="match status" value="1"/>
</dbReference>
<evidence type="ECO:0000313" key="14">
    <source>
        <dbReference type="Proteomes" id="UP000018458"/>
    </source>
</evidence>
<evidence type="ECO:0000256" key="2">
    <source>
        <dbReference type="ARBA" id="ARBA00010212"/>
    </source>
</evidence>
<dbReference type="InterPro" id="IPR036837">
    <property type="entry name" value="Cation_efflux_CTD_sf"/>
</dbReference>
<evidence type="ECO:0000256" key="9">
    <source>
        <dbReference type="ARBA" id="ARBA00023136"/>
    </source>
</evidence>
<keyword evidence="8 10" id="KW-1133">Transmembrane helix</keyword>
<evidence type="ECO:0000256" key="5">
    <source>
        <dbReference type="ARBA" id="ARBA00022496"/>
    </source>
</evidence>
<reference evidence="13 14" key="1">
    <citation type="submission" date="2011-01" db="EMBL/GenBank/DDBJ databases">
        <authorList>
            <person name="Weinstock G."/>
            <person name="Sodergren E."/>
            <person name="Clifton S."/>
            <person name="Fulton L."/>
            <person name="Fulton B."/>
            <person name="Courtney L."/>
            <person name="Fronick C."/>
            <person name="Harrison M."/>
            <person name="Strong C."/>
            <person name="Farmer C."/>
            <person name="Delahaunty K."/>
            <person name="Markovic C."/>
            <person name="Hall O."/>
            <person name="Minx P."/>
            <person name="Tomlinson C."/>
            <person name="Mitreva M."/>
            <person name="Hou S."/>
            <person name="Chen J."/>
            <person name="Wollam A."/>
            <person name="Pepin K.H."/>
            <person name="Johnson M."/>
            <person name="Bhonagiri V."/>
            <person name="Zhang X."/>
            <person name="Suruliraj S."/>
            <person name="Warren W."/>
            <person name="Chinwalla A."/>
            <person name="Mardis E.R."/>
            <person name="Wilson R.K."/>
        </authorList>
    </citation>
    <scope>NUCLEOTIDE SEQUENCE [LARGE SCALE GENOMIC DNA]</scope>
    <source>
        <strain evidence="14">DSM 22608 / JCM 16073 / KCTC 15190 / YIT 12066</strain>
    </source>
</reference>
<keyword evidence="7" id="KW-0864">Zinc transport</keyword>
<evidence type="ECO:0000256" key="7">
    <source>
        <dbReference type="ARBA" id="ARBA00022906"/>
    </source>
</evidence>
<dbReference type="InterPro" id="IPR058533">
    <property type="entry name" value="Cation_efflux_TM"/>
</dbReference>
<dbReference type="HOGENOM" id="CLU_013430_3_0_6"/>
<protein>
    <submittedName>
        <fullName evidence="13">Cation diffusion facilitator family transporter</fullName>
    </submittedName>
</protein>
<dbReference type="FunFam" id="3.30.70.1350:FF:000002">
    <property type="entry name" value="Ferrous-iron efflux pump FieF"/>
    <property type="match status" value="1"/>
</dbReference>
<evidence type="ECO:0000256" key="3">
    <source>
        <dbReference type="ARBA" id="ARBA00022448"/>
    </source>
</evidence>
<dbReference type="SUPFAM" id="SSF161111">
    <property type="entry name" value="Cation efflux protein transmembrane domain-like"/>
    <property type="match status" value="1"/>
</dbReference>
<dbReference type="InterPro" id="IPR002524">
    <property type="entry name" value="Cation_efflux"/>
</dbReference>
<dbReference type="InterPro" id="IPR027469">
    <property type="entry name" value="Cation_efflux_TMD_sf"/>
</dbReference>
<evidence type="ECO:0000256" key="1">
    <source>
        <dbReference type="ARBA" id="ARBA00004651"/>
    </source>
</evidence>
<dbReference type="SUPFAM" id="SSF160240">
    <property type="entry name" value="Cation efflux protein cytoplasmic domain-like"/>
    <property type="match status" value="1"/>
</dbReference>
<dbReference type="GO" id="GO:0006882">
    <property type="term" value="P:intracellular zinc ion homeostasis"/>
    <property type="evidence" value="ECO:0007669"/>
    <property type="project" value="TreeGrafter"/>
</dbReference>
<dbReference type="STRING" id="762983.HMPREF9444_01359"/>
<comment type="subcellular location">
    <subcellularLocation>
        <location evidence="1">Cell membrane</location>
        <topology evidence="1">Multi-pass membrane protein</topology>
    </subcellularLocation>
</comment>
<evidence type="ECO:0000256" key="10">
    <source>
        <dbReference type="SAM" id="Phobius"/>
    </source>
</evidence>
<gene>
    <name evidence="13" type="ORF">HMPREF9444_01359</name>
</gene>
<dbReference type="GO" id="GO:0005886">
    <property type="term" value="C:plasma membrane"/>
    <property type="evidence" value="ECO:0007669"/>
    <property type="project" value="UniProtKB-SubCell"/>
</dbReference>
<name>E8LKV9_SUCHY</name>
<feature type="transmembrane region" description="Helical" evidence="10">
    <location>
        <begin position="168"/>
        <end position="189"/>
    </location>
</feature>
<evidence type="ECO:0000259" key="11">
    <source>
        <dbReference type="Pfam" id="PF01545"/>
    </source>
</evidence>
<dbReference type="OrthoDB" id="9806522at2"/>
<keyword evidence="5" id="KW-0410">Iron transport</keyword>
<dbReference type="PANTHER" id="PTHR43840:SF41">
    <property type="entry name" value="CATION-EFFLUX PUMP FIEF"/>
    <property type="match status" value="1"/>
</dbReference>
<feature type="transmembrane region" description="Helical" evidence="10">
    <location>
        <begin position="195"/>
        <end position="212"/>
    </location>
</feature>
<dbReference type="AlphaFoldDB" id="E8LKV9"/>
<dbReference type="InterPro" id="IPR050291">
    <property type="entry name" value="CDF_Transporter"/>
</dbReference>
<keyword evidence="7" id="KW-0406">Ion transport</keyword>
<feature type="transmembrane region" description="Helical" evidence="10">
    <location>
        <begin position="125"/>
        <end position="148"/>
    </location>
</feature>